<keyword evidence="2" id="KW-0238">DNA-binding</keyword>
<reference evidence="5 6" key="1">
    <citation type="submission" date="2024-09" db="EMBL/GenBank/DDBJ databases">
        <authorList>
            <person name="Sun Q."/>
            <person name="Mori K."/>
        </authorList>
    </citation>
    <scope>NUCLEOTIDE SEQUENCE [LARGE SCALE GENOMIC DNA]</scope>
    <source>
        <strain evidence="5 6">JCM 3143</strain>
    </source>
</reference>
<dbReference type="EMBL" id="JBHMBW010000049">
    <property type="protein sequence ID" value="MFB9628631.1"/>
    <property type="molecule type" value="Genomic_DNA"/>
</dbReference>
<dbReference type="InterPro" id="IPR000792">
    <property type="entry name" value="Tscrpt_reg_LuxR_C"/>
</dbReference>
<evidence type="ECO:0000259" key="4">
    <source>
        <dbReference type="PROSITE" id="PS50043"/>
    </source>
</evidence>
<evidence type="ECO:0000256" key="1">
    <source>
        <dbReference type="ARBA" id="ARBA00023015"/>
    </source>
</evidence>
<dbReference type="PRINTS" id="PR00038">
    <property type="entry name" value="HTHLUXR"/>
</dbReference>
<dbReference type="Pfam" id="PF00196">
    <property type="entry name" value="GerE"/>
    <property type="match status" value="1"/>
</dbReference>
<evidence type="ECO:0000256" key="3">
    <source>
        <dbReference type="ARBA" id="ARBA00023163"/>
    </source>
</evidence>
<dbReference type="InterPro" id="IPR036388">
    <property type="entry name" value="WH-like_DNA-bd_sf"/>
</dbReference>
<evidence type="ECO:0000313" key="6">
    <source>
        <dbReference type="Proteomes" id="UP001589532"/>
    </source>
</evidence>
<feature type="domain" description="HTH luxR-type" evidence="4">
    <location>
        <begin position="153"/>
        <end position="218"/>
    </location>
</feature>
<dbReference type="CDD" id="cd06170">
    <property type="entry name" value="LuxR_C_like"/>
    <property type="match status" value="1"/>
</dbReference>
<proteinExistence type="predicted"/>
<evidence type="ECO:0000313" key="5">
    <source>
        <dbReference type="EMBL" id="MFB9628631.1"/>
    </source>
</evidence>
<dbReference type="SMART" id="SM00421">
    <property type="entry name" value="HTH_LUXR"/>
    <property type="match status" value="1"/>
</dbReference>
<name>A0ABV5SDX5_9ACTN</name>
<keyword evidence="6" id="KW-1185">Reference proteome</keyword>
<keyword evidence="1" id="KW-0805">Transcription regulation</keyword>
<dbReference type="PANTHER" id="PTHR44688">
    <property type="entry name" value="DNA-BINDING TRANSCRIPTIONAL ACTIVATOR DEVR_DOSR"/>
    <property type="match status" value="1"/>
</dbReference>
<keyword evidence="3" id="KW-0804">Transcription</keyword>
<dbReference type="Proteomes" id="UP001589532">
    <property type="component" value="Unassembled WGS sequence"/>
</dbReference>
<gene>
    <name evidence="5" type="ORF">ACFFSA_36625</name>
</gene>
<dbReference type="Gene3D" id="1.10.10.10">
    <property type="entry name" value="Winged helix-like DNA-binding domain superfamily/Winged helix DNA-binding domain"/>
    <property type="match status" value="1"/>
</dbReference>
<accession>A0ABV5SDX5</accession>
<evidence type="ECO:0000256" key="2">
    <source>
        <dbReference type="ARBA" id="ARBA00023125"/>
    </source>
</evidence>
<dbReference type="PROSITE" id="PS50043">
    <property type="entry name" value="HTH_LUXR_2"/>
    <property type="match status" value="1"/>
</dbReference>
<protein>
    <submittedName>
        <fullName evidence="5">Response regulator transcription factor</fullName>
    </submittedName>
</protein>
<dbReference type="PANTHER" id="PTHR44688:SF16">
    <property type="entry name" value="DNA-BINDING TRANSCRIPTIONAL ACTIVATOR DEVR_DOSR"/>
    <property type="match status" value="1"/>
</dbReference>
<dbReference type="InterPro" id="IPR016032">
    <property type="entry name" value="Sig_transdc_resp-reg_C-effctor"/>
</dbReference>
<dbReference type="SUPFAM" id="SSF46894">
    <property type="entry name" value="C-terminal effector domain of the bipartite response regulators"/>
    <property type="match status" value="1"/>
</dbReference>
<comment type="caution">
    <text evidence="5">The sequence shown here is derived from an EMBL/GenBank/DDBJ whole genome shotgun (WGS) entry which is preliminary data.</text>
</comment>
<organism evidence="5 6">
    <name type="scientific">Nonomuraea helvata</name>
    <dbReference type="NCBI Taxonomy" id="37484"/>
    <lineage>
        <taxon>Bacteria</taxon>
        <taxon>Bacillati</taxon>
        <taxon>Actinomycetota</taxon>
        <taxon>Actinomycetes</taxon>
        <taxon>Streptosporangiales</taxon>
        <taxon>Streptosporangiaceae</taxon>
        <taxon>Nonomuraea</taxon>
    </lineage>
</organism>
<dbReference type="RefSeq" id="WP_344992976.1">
    <property type="nucleotide sequence ID" value="NZ_BAAAXV010000005.1"/>
</dbReference>
<sequence>MIDSHTYQPSHVAGCRCRVLWLVEDEVALYVLPPLLDRMTMVGSHRLCRDLLAFERLISEYRPDVGVLPKRMYTRGLASLAKGRGTKLVLSAPYGEELAAQNGSGRNPDAWIPEQGITASLLGDTFLQLMTEPVTDWGAEPGSDPAPHGVPPRSRELDRLTERERVVLRLLAQGRSNQQIATTLGISIHGVKRHVSNLLLKLDCSNRTEAALKFTRPELFSAAAEA</sequence>